<protein>
    <submittedName>
        <fullName evidence="1">Uncharacterized protein</fullName>
    </submittedName>
</protein>
<evidence type="ECO:0000313" key="2">
    <source>
        <dbReference type="Proteomes" id="UP000254938"/>
    </source>
</evidence>
<evidence type="ECO:0000313" key="1">
    <source>
        <dbReference type="EMBL" id="STS85084.1"/>
    </source>
</evidence>
<accession>A0A377U2M2</accession>
<name>A0A377U2M2_KLEPN</name>
<dbReference type="Proteomes" id="UP000254938">
    <property type="component" value="Unassembled WGS sequence"/>
</dbReference>
<organism evidence="1 2">
    <name type="scientific">Klebsiella pneumoniae</name>
    <dbReference type="NCBI Taxonomy" id="573"/>
    <lineage>
        <taxon>Bacteria</taxon>
        <taxon>Pseudomonadati</taxon>
        <taxon>Pseudomonadota</taxon>
        <taxon>Gammaproteobacteria</taxon>
        <taxon>Enterobacterales</taxon>
        <taxon>Enterobacteriaceae</taxon>
        <taxon>Klebsiella/Raoultella group</taxon>
        <taxon>Klebsiella</taxon>
        <taxon>Klebsiella pneumoniae complex</taxon>
    </lineage>
</organism>
<reference evidence="1 2" key="1">
    <citation type="submission" date="2018-06" db="EMBL/GenBank/DDBJ databases">
        <authorList>
            <consortium name="Pathogen Informatics"/>
            <person name="Doyle S."/>
        </authorList>
    </citation>
    <scope>NUCLEOTIDE SEQUENCE [LARGE SCALE GENOMIC DNA]</scope>
    <source>
        <strain evidence="1 2">NCTC9140</strain>
    </source>
</reference>
<dbReference type="EMBL" id="UGKQ01000007">
    <property type="protein sequence ID" value="STS85084.1"/>
    <property type="molecule type" value="Genomic_DNA"/>
</dbReference>
<gene>
    <name evidence="1" type="ORF">NCTC9140_06905</name>
</gene>
<sequence length="93" mass="10591">MRITVPHRFSTRLCNTMKNRPLTPDKKQATIVIKKKTSRKGSNARVARIDTFPLKTISLCVFMSCNSAWATDYLILSCLRLVQEPAMSIFLLC</sequence>
<dbReference type="AlphaFoldDB" id="A0A377U2M2"/>
<proteinExistence type="predicted"/>